<proteinExistence type="predicted"/>
<name>A0A486VYD4_KLEPN</name>
<reference evidence="3" key="1">
    <citation type="submission" date="2019-03" db="EMBL/GenBank/DDBJ databases">
        <authorList>
            <consortium name="Pathogen Informatics"/>
        </authorList>
    </citation>
    <scope>NUCLEOTIDE SEQUENCE</scope>
    <source>
        <strain evidence="3">5012STDY7626362</strain>
    </source>
</reference>
<evidence type="ECO:0000259" key="1">
    <source>
        <dbReference type="Pfam" id="PF11682"/>
    </source>
</evidence>
<dbReference type="InterPro" id="IPR057150">
    <property type="entry name" value="DUF7828"/>
</dbReference>
<gene>
    <name evidence="3" type="ORF">SAMEA4873563_04702</name>
</gene>
<protein>
    <submittedName>
        <fullName evidence="3">Protein of uncharacterized function (DUF3279)</fullName>
    </submittedName>
</protein>
<dbReference type="Pfam" id="PF25165">
    <property type="entry name" value="DUF7828"/>
    <property type="match status" value="1"/>
</dbReference>
<organism evidence="3">
    <name type="scientific">Klebsiella pneumoniae</name>
    <dbReference type="NCBI Taxonomy" id="573"/>
    <lineage>
        <taxon>Bacteria</taxon>
        <taxon>Pseudomonadati</taxon>
        <taxon>Pseudomonadota</taxon>
        <taxon>Gammaproteobacteria</taxon>
        <taxon>Enterobacterales</taxon>
        <taxon>Enterobacteriaceae</taxon>
        <taxon>Klebsiella/Raoultella group</taxon>
        <taxon>Klebsiella</taxon>
        <taxon>Klebsiella pneumoniae complex</taxon>
    </lineage>
</organism>
<evidence type="ECO:0000313" key="3">
    <source>
        <dbReference type="EMBL" id="VGM56119.1"/>
    </source>
</evidence>
<dbReference type="AlphaFoldDB" id="A0A486VYD4"/>
<dbReference type="Pfam" id="PF11682">
    <property type="entry name" value="Zn_ribbon_11"/>
    <property type="match status" value="1"/>
</dbReference>
<sequence>MFARFFLAHNGKRCSLVCQADRYITEHPGRGTGMRMLKCYLANNRDGHIVTAKDAMQSPGRVWTCSSCGCQLILHAGSSGEAPWFEHDQRTVTTNVLMQCTHLDPEVKAEARCQKLRRIIGNLDAPVMVLFWHCVWCGNHYSGKKHCTSCGTGIYSIEETDKQSDAN</sequence>
<accession>A0A486VYD4</accession>
<dbReference type="InterPro" id="IPR021696">
    <property type="entry name" value="DUF3279"/>
</dbReference>
<dbReference type="EMBL" id="CAAHDH010000008">
    <property type="protein sequence ID" value="VGM56119.1"/>
    <property type="molecule type" value="Genomic_DNA"/>
</dbReference>
<feature type="domain" description="DUF3279" evidence="1">
    <location>
        <begin position="127"/>
        <end position="163"/>
    </location>
</feature>
<evidence type="ECO:0000259" key="2">
    <source>
        <dbReference type="Pfam" id="PF25165"/>
    </source>
</evidence>
<feature type="domain" description="DUF7828" evidence="2">
    <location>
        <begin position="36"/>
        <end position="121"/>
    </location>
</feature>